<accession>A0A643FCY6</accession>
<dbReference type="InterPro" id="IPR036390">
    <property type="entry name" value="WH_DNA-bd_sf"/>
</dbReference>
<dbReference type="InterPro" id="IPR036388">
    <property type="entry name" value="WH-like_DNA-bd_sf"/>
</dbReference>
<dbReference type="PANTHER" id="PTHR39515">
    <property type="entry name" value="CONSERVED PROTEIN"/>
    <property type="match status" value="1"/>
</dbReference>
<reference evidence="2 3" key="1">
    <citation type="submission" date="2019-09" db="EMBL/GenBank/DDBJ databases">
        <title>Draft genome sequences of 48 bacterial type strains from the CCUG.</title>
        <authorList>
            <person name="Tunovic T."/>
            <person name="Pineiro-Iglesias B."/>
            <person name="Unosson C."/>
            <person name="Inganas E."/>
            <person name="Ohlen M."/>
            <person name="Cardew S."/>
            <person name="Jensie-Markopoulos S."/>
            <person name="Salva-Serra F."/>
            <person name="Jaen-Luchoro D."/>
            <person name="Karlsson R."/>
            <person name="Svensson-Stadler L."/>
            <person name="Chun J."/>
            <person name="Moore E."/>
        </authorList>
    </citation>
    <scope>NUCLEOTIDE SEQUENCE [LARGE SCALE GENOMIC DNA]</scope>
    <source>
        <strain evidence="2 3">CCUG 30977</strain>
    </source>
</reference>
<dbReference type="Proteomes" id="UP000430120">
    <property type="component" value="Unassembled WGS sequence"/>
</dbReference>
<dbReference type="InterPro" id="IPR000835">
    <property type="entry name" value="HTH_MarR-typ"/>
</dbReference>
<dbReference type="EMBL" id="VZPB01000019">
    <property type="protein sequence ID" value="KAB0583041.1"/>
    <property type="molecule type" value="Genomic_DNA"/>
</dbReference>
<feature type="domain" description="HTH marR-type" evidence="1">
    <location>
        <begin position="5"/>
        <end position="143"/>
    </location>
</feature>
<dbReference type="GO" id="GO:0003700">
    <property type="term" value="F:DNA-binding transcription factor activity"/>
    <property type="evidence" value="ECO:0007669"/>
    <property type="project" value="InterPro"/>
</dbReference>
<organism evidence="2 3">
    <name type="scientific">Ideonella dechloratans</name>
    <dbReference type="NCBI Taxonomy" id="36863"/>
    <lineage>
        <taxon>Bacteria</taxon>
        <taxon>Pseudomonadati</taxon>
        <taxon>Pseudomonadota</taxon>
        <taxon>Betaproteobacteria</taxon>
        <taxon>Burkholderiales</taxon>
        <taxon>Sphaerotilaceae</taxon>
        <taxon>Ideonella</taxon>
    </lineage>
</organism>
<dbReference type="RefSeq" id="WP_151123992.1">
    <property type="nucleotide sequence ID" value="NZ_CP088081.1"/>
</dbReference>
<dbReference type="SMART" id="SM00347">
    <property type="entry name" value="HTH_MARR"/>
    <property type="match status" value="1"/>
</dbReference>
<dbReference type="PROSITE" id="PS50995">
    <property type="entry name" value="HTH_MARR_2"/>
    <property type="match status" value="1"/>
</dbReference>
<evidence type="ECO:0000259" key="1">
    <source>
        <dbReference type="PROSITE" id="PS50995"/>
    </source>
</evidence>
<gene>
    <name evidence="2" type="ORF">F7Q92_09925</name>
</gene>
<sequence>MSPKNASAEQDVASLAEQLRMVVGDFVRSVRSASATASTAHTETLAFLYRQGPANIAQLAKARQVKHQSMRLVIGRLQQLGWVELHPGRLDRRSQEVALTPAGKRAVEADMASRSALLSERLASRLDAAELETLRQALGLMARLSQP</sequence>
<dbReference type="SUPFAM" id="SSF46785">
    <property type="entry name" value="Winged helix' DNA-binding domain"/>
    <property type="match status" value="1"/>
</dbReference>
<name>A0A643FCY6_IDEDE</name>
<dbReference type="OrthoDB" id="3215377at2"/>
<dbReference type="Gene3D" id="1.10.10.10">
    <property type="entry name" value="Winged helix-like DNA-binding domain superfamily/Winged helix DNA-binding domain"/>
    <property type="match status" value="1"/>
</dbReference>
<comment type="caution">
    <text evidence="2">The sequence shown here is derived from an EMBL/GenBank/DDBJ whole genome shotgun (WGS) entry which is preliminary data.</text>
</comment>
<protein>
    <submittedName>
        <fullName evidence="2">MarR family transcriptional regulator</fullName>
    </submittedName>
</protein>
<dbReference type="InterPro" id="IPR052526">
    <property type="entry name" value="HTH-type_Bedaq_tolerance"/>
</dbReference>
<evidence type="ECO:0000313" key="3">
    <source>
        <dbReference type="Proteomes" id="UP000430120"/>
    </source>
</evidence>
<proteinExistence type="predicted"/>
<dbReference type="AlphaFoldDB" id="A0A643FCY6"/>
<dbReference type="PANTHER" id="PTHR39515:SF2">
    <property type="entry name" value="HTH-TYPE TRANSCRIPTIONAL REGULATOR RV0880"/>
    <property type="match status" value="1"/>
</dbReference>
<evidence type="ECO:0000313" key="2">
    <source>
        <dbReference type="EMBL" id="KAB0583041.1"/>
    </source>
</evidence>
<dbReference type="Pfam" id="PF12802">
    <property type="entry name" value="MarR_2"/>
    <property type="match status" value="1"/>
</dbReference>
<keyword evidence="3" id="KW-1185">Reference proteome</keyword>